<organism evidence="1 2">
    <name type="scientific">Flavobacterium flevense</name>
    <dbReference type="NCBI Taxonomy" id="983"/>
    <lineage>
        <taxon>Bacteria</taxon>
        <taxon>Pseudomonadati</taxon>
        <taxon>Bacteroidota</taxon>
        <taxon>Flavobacteriia</taxon>
        <taxon>Flavobacteriales</taxon>
        <taxon>Flavobacteriaceae</taxon>
        <taxon>Flavobacterium</taxon>
    </lineage>
</organism>
<evidence type="ECO:0000313" key="2">
    <source>
        <dbReference type="Proteomes" id="UP000316775"/>
    </source>
</evidence>
<keyword evidence="2" id="KW-1185">Reference proteome</keyword>
<comment type="caution">
    <text evidence="1">The sequence shown here is derived from an EMBL/GenBank/DDBJ whole genome shotgun (WGS) entry which is preliminary data.</text>
</comment>
<dbReference type="EMBL" id="BJNP01000020">
    <property type="protein sequence ID" value="GEC72468.1"/>
    <property type="molecule type" value="Genomic_DNA"/>
</dbReference>
<protein>
    <recommendedName>
        <fullName evidence="3">Transposase DDE domain-containing protein</fullName>
    </recommendedName>
</protein>
<proteinExistence type="predicted"/>
<accession>A0A4Y4AW72</accession>
<reference evidence="1 2" key="1">
    <citation type="submission" date="2019-06" db="EMBL/GenBank/DDBJ databases">
        <title>Whole genome shotgun sequence of Flavobacterium flevense NBRC 14960.</title>
        <authorList>
            <person name="Hosoyama A."/>
            <person name="Uohara A."/>
            <person name="Ohji S."/>
            <person name="Ichikawa N."/>
        </authorList>
    </citation>
    <scope>NUCLEOTIDE SEQUENCE [LARGE SCALE GENOMIC DNA]</scope>
    <source>
        <strain evidence="1 2">NBRC 14960</strain>
    </source>
</reference>
<evidence type="ECO:0000313" key="1">
    <source>
        <dbReference type="EMBL" id="GEC72468.1"/>
    </source>
</evidence>
<sequence>MESGGQFDRFFQLCDLFRIRNNYAKTFEGFKTRILGKITLTLIQYINKFIFDRPINNIKNQTI</sequence>
<name>A0A4Y4AW72_9FLAO</name>
<gene>
    <name evidence="1" type="ORF">FFL01_20070</name>
</gene>
<evidence type="ECO:0008006" key="3">
    <source>
        <dbReference type="Google" id="ProtNLM"/>
    </source>
</evidence>
<dbReference type="Proteomes" id="UP000316775">
    <property type="component" value="Unassembled WGS sequence"/>
</dbReference>
<dbReference type="AlphaFoldDB" id="A0A4Y4AW72"/>